<evidence type="ECO:0000256" key="2">
    <source>
        <dbReference type="SAM" id="SignalP"/>
    </source>
</evidence>
<gene>
    <name evidence="3" type="ORF">TDIB3V08_LOCUS1691</name>
</gene>
<evidence type="ECO:0000256" key="1">
    <source>
        <dbReference type="SAM" id="MobiDB-lite"/>
    </source>
</evidence>
<feature type="region of interest" description="Disordered" evidence="1">
    <location>
        <begin position="43"/>
        <end position="102"/>
    </location>
</feature>
<feature type="chain" id="PRO_5031396437" description="Secreted protein" evidence="2">
    <location>
        <begin position="22"/>
        <end position="213"/>
    </location>
</feature>
<proteinExistence type="predicted"/>
<feature type="compositionally biased region" description="Low complexity" evidence="1">
    <location>
        <begin position="91"/>
        <end position="102"/>
    </location>
</feature>
<accession>A0A7R8VD98</accession>
<feature type="compositionally biased region" description="Basic and acidic residues" evidence="1">
    <location>
        <begin position="43"/>
        <end position="58"/>
    </location>
</feature>
<dbReference type="AlphaFoldDB" id="A0A7R8VD98"/>
<feature type="compositionally biased region" description="Basic residues" evidence="1">
    <location>
        <begin position="59"/>
        <end position="90"/>
    </location>
</feature>
<evidence type="ECO:0000313" key="3">
    <source>
        <dbReference type="EMBL" id="CAD7195296.1"/>
    </source>
</evidence>
<protein>
    <recommendedName>
        <fullName evidence="4">Secreted protein</fullName>
    </recommendedName>
</protein>
<keyword evidence="2" id="KW-0732">Signal</keyword>
<dbReference type="EMBL" id="OA564703">
    <property type="protein sequence ID" value="CAD7195296.1"/>
    <property type="molecule type" value="Genomic_DNA"/>
</dbReference>
<reference evidence="3" key="1">
    <citation type="submission" date="2020-11" db="EMBL/GenBank/DDBJ databases">
        <authorList>
            <person name="Tran Van P."/>
        </authorList>
    </citation>
    <scope>NUCLEOTIDE SEQUENCE</scope>
</reference>
<feature type="signal peptide" evidence="2">
    <location>
        <begin position="1"/>
        <end position="21"/>
    </location>
</feature>
<organism evidence="3">
    <name type="scientific">Timema douglasi</name>
    <name type="common">Walking stick</name>
    <dbReference type="NCBI Taxonomy" id="61478"/>
    <lineage>
        <taxon>Eukaryota</taxon>
        <taxon>Metazoa</taxon>
        <taxon>Ecdysozoa</taxon>
        <taxon>Arthropoda</taxon>
        <taxon>Hexapoda</taxon>
        <taxon>Insecta</taxon>
        <taxon>Pterygota</taxon>
        <taxon>Neoptera</taxon>
        <taxon>Polyneoptera</taxon>
        <taxon>Phasmatodea</taxon>
        <taxon>Timematodea</taxon>
        <taxon>Timematoidea</taxon>
        <taxon>Timematidae</taxon>
        <taxon>Timema</taxon>
    </lineage>
</organism>
<name>A0A7R8VD98_TIMDO</name>
<sequence length="213" mass="23248">MCGAVLVALTSTWIGMGCCRGKTNTTNSVHVDELVPCILDSERAQRSRQHERGTSAERRYKRSHRRSPTSGRRRHGGHRHGGHTHRHHHPAVAASAAAADHSRRSSYSSQVSACVLPRCRLSFPPLLAALHPSNHPPPPLLAGTVPTATASTAGNNHLSPSCQVVMPSLDARFRFEHFVDREFLTTPLVALGRRRCENGCSASAAQHLTNMRL</sequence>
<evidence type="ECO:0008006" key="4">
    <source>
        <dbReference type="Google" id="ProtNLM"/>
    </source>
</evidence>